<dbReference type="OrthoDB" id="9955181at2"/>
<protein>
    <submittedName>
        <fullName evidence="1">Uncharacterized protein</fullName>
    </submittedName>
</protein>
<dbReference type="RefSeq" id="WP_010074398.1">
    <property type="nucleotide sequence ID" value="NC_014393.1"/>
</dbReference>
<dbReference type="STRING" id="573061.Clocel_4380"/>
<organism evidence="1 2">
    <name type="scientific">Clostridium cellulovorans (strain ATCC 35296 / DSM 3052 / OCM 3 / 743B)</name>
    <dbReference type="NCBI Taxonomy" id="573061"/>
    <lineage>
        <taxon>Bacteria</taxon>
        <taxon>Bacillati</taxon>
        <taxon>Bacillota</taxon>
        <taxon>Clostridia</taxon>
        <taxon>Eubacteriales</taxon>
        <taxon>Clostridiaceae</taxon>
        <taxon>Clostridium</taxon>
    </lineage>
</organism>
<keyword evidence="2" id="KW-1185">Reference proteome</keyword>
<dbReference type="KEGG" id="ccb:Clocel_4380"/>
<dbReference type="Proteomes" id="UP000002730">
    <property type="component" value="Chromosome"/>
</dbReference>
<gene>
    <name evidence="1" type="ordered locus">Clocel_4380</name>
</gene>
<evidence type="ECO:0000313" key="2">
    <source>
        <dbReference type="Proteomes" id="UP000002730"/>
    </source>
</evidence>
<reference evidence="1 2" key="1">
    <citation type="submission" date="2010-08" db="EMBL/GenBank/DDBJ databases">
        <title>Complete sequence of Clostridium cellulovorans 743B.</title>
        <authorList>
            <consortium name="US DOE Joint Genome Institute"/>
            <person name="Lucas S."/>
            <person name="Copeland A."/>
            <person name="Lapidus A."/>
            <person name="Cheng J.-F."/>
            <person name="Bruce D."/>
            <person name="Goodwin L."/>
            <person name="Pitluck S."/>
            <person name="Chertkov O."/>
            <person name="Detter J.C."/>
            <person name="Han C."/>
            <person name="Tapia R."/>
            <person name="Land M."/>
            <person name="Hauser L."/>
            <person name="Chang Y.-J."/>
            <person name="Jeffries C."/>
            <person name="Kyrpides N."/>
            <person name="Ivanova N."/>
            <person name="Mikhailova N."/>
            <person name="Hemme C.L."/>
            <person name="Woyke T."/>
        </authorList>
    </citation>
    <scope>NUCLEOTIDE SEQUENCE [LARGE SCALE GENOMIC DNA]</scope>
    <source>
        <strain evidence="2">ATCC 35296 / DSM 3052 / OCM 3 / 743B</strain>
    </source>
</reference>
<dbReference type="HOGENOM" id="CLU_2732850_0_0_9"/>
<evidence type="ECO:0000313" key="1">
    <source>
        <dbReference type="EMBL" id="ADL54036.1"/>
    </source>
</evidence>
<dbReference type="AlphaFoldDB" id="D9SPD4"/>
<proteinExistence type="predicted"/>
<sequence length="71" mass="8211">MILYKGNLVLEQQDCDEIKKVSADENLFQAFIKVVLRYDKNINIKRIASIQTPAKEIALSLKLMQCIKENK</sequence>
<accession>D9SPD4</accession>
<name>D9SPD4_CLOC7</name>
<dbReference type="EMBL" id="CP002160">
    <property type="protein sequence ID" value="ADL54036.1"/>
    <property type="molecule type" value="Genomic_DNA"/>
</dbReference>